<protein>
    <submittedName>
        <fullName evidence="9">PTS system, N-acetylgalactosamine-specific IIB component</fullName>
        <ecNumber evidence="9">2.7.1.69</ecNumber>
    </submittedName>
</protein>
<dbReference type="GO" id="GO:0009401">
    <property type="term" value="P:phosphoenolpyruvate-dependent sugar phosphotransferase system"/>
    <property type="evidence" value="ECO:0007669"/>
    <property type="project" value="UniProtKB-KW"/>
</dbReference>
<proteinExistence type="predicted"/>
<keyword evidence="6" id="KW-0598">Phosphotransferase system</keyword>
<feature type="domain" description="PTS EIIB type-4" evidence="8">
    <location>
        <begin position="1"/>
        <end position="165"/>
    </location>
</feature>
<dbReference type="InterPro" id="IPR036667">
    <property type="entry name" value="PTS_IIB_sorbose-sp_sf"/>
</dbReference>
<dbReference type="GO" id="GO:0016301">
    <property type="term" value="F:kinase activity"/>
    <property type="evidence" value="ECO:0007669"/>
    <property type="project" value="UniProtKB-KW"/>
</dbReference>
<evidence type="ECO:0000256" key="5">
    <source>
        <dbReference type="ARBA" id="ARBA00022679"/>
    </source>
</evidence>
<dbReference type="InterPro" id="IPR004720">
    <property type="entry name" value="PTS_IIB_sorbose-sp"/>
</dbReference>
<name>A0A0R2HFC3_9LACO</name>
<keyword evidence="4" id="KW-0762">Sugar transport</keyword>
<dbReference type="Gene3D" id="3.40.35.10">
    <property type="entry name" value="Phosphotransferase system, sorbose subfamily IIB component"/>
    <property type="match status" value="1"/>
</dbReference>
<reference evidence="11 12" key="1">
    <citation type="journal article" date="2016" name="PLoS ONE">
        <title>The Identification of Novel Diagnostic Marker Genes for the Detection of Beer Spoiling Pediococcus damnosus Strains Using the BlAst Diagnostic Gene findEr.</title>
        <authorList>
            <person name="Behr J."/>
            <person name="Geissler A.J."/>
            <person name="Schmid J."/>
            <person name="Zehe A."/>
            <person name="Vogel R.F."/>
        </authorList>
    </citation>
    <scope>NUCLEOTIDE SEQUENCE [LARGE SCALE GENOMIC DNA]</scope>
    <source>
        <strain evidence="9 12">TMW 2.1533</strain>
        <strain evidence="10 11">TMW 2.1535</strain>
    </source>
</reference>
<dbReference type="GO" id="GO:0008982">
    <property type="term" value="F:protein-N(PI)-phosphohistidine-sugar phosphotransferase activity"/>
    <property type="evidence" value="ECO:0007669"/>
    <property type="project" value="InterPro"/>
</dbReference>
<evidence type="ECO:0000256" key="3">
    <source>
        <dbReference type="ARBA" id="ARBA00022490"/>
    </source>
</evidence>
<evidence type="ECO:0000313" key="11">
    <source>
        <dbReference type="Proteomes" id="UP000076244"/>
    </source>
</evidence>
<keyword evidence="2" id="KW-0813">Transport</keyword>
<keyword evidence="3" id="KW-0963">Cytoplasm</keyword>
<evidence type="ECO:0000313" key="10">
    <source>
        <dbReference type="EMBL" id="AMV66874.1"/>
    </source>
</evidence>
<dbReference type="SUPFAM" id="SSF52728">
    <property type="entry name" value="PTS IIb component"/>
    <property type="match status" value="1"/>
</dbReference>
<evidence type="ECO:0000256" key="6">
    <source>
        <dbReference type="ARBA" id="ARBA00022683"/>
    </source>
</evidence>
<dbReference type="Proteomes" id="UP000076244">
    <property type="component" value="Chromosome"/>
</dbReference>
<keyword evidence="5 9" id="KW-0808">Transferase</keyword>
<dbReference type="RefSeq" id="WP_046871879.1">
    <property type="nucleotide sequence ID" value="NZ_BAAAXI010000165.1"/>
</dbReference>
<dbReference type="OrthoDB" id="9788818at2"/>
<dbReference type="EMBL" id="CP012275">
    <property type="protein sequence ID" value="AMV63229.1"/>
    <property type="molecule type" value="Genomic_DNA"/>
</dbReference>
<evidence type="ECO:0000256" key="7">
    <source>
        <dbReference type="ARBA" id="ARBA00022777"/>
    </source>
</evidence>
<dbReference type="KEGG" id="pdm:ADU72_0933"/>
<dbReference type="Pfam" id="PF03830">
    <property type="entry name" value="PTSIIB_sorb"/>
    <property type="match status" value="1"/>
</dbReference>
<comment type="subcellular location">
    <subcellularLocation>
        <location evidence="1">Cytoplasm</location>
    </subcellularLocation>
</comment>
<dbReference type="Proteomes" id="UP000076405">
    <property type="component" value="Chromosome"/>
</dbReference>
<keyword evidence="11" id="KW-1185">Reference proteome</keyword>
<dbReference type="AlphaFoldDB" id="A0A0R2HFC3"/>
<organism evidence="9 12">
    <name type="scientific">Pediococcus damnosus</name>
    <dbReference type="NCBI Taxonomy" id="51663"/>
    <lineage>
        <taxon>Bacteria</taxon>
        <taxon>Bacillati</taxon>
        <taxon>Bacillota</taxon>
        <taxon>Bacilli</taxon>
        <taxon>Lactobacillales</taxon>
        <taxon>Lactobacillaceae</taxon>
        <taxon>Pediococcus</taxon>
    </lineage>
</organism>
<dbReference type="PROSITE" id="PS51101">
    <property type="entry name" value="PTS_EIIB_TYPE_4"/>
    <property type="match status" value="1"/>
</dbReference>
<keyword evidence="7" id="KW-0418">Kinase</keyword>
<evidence type="ECO:0000256" key="1">
    <source>
        <dbReference type="ARBA" id="ARBA00004496"/>
    </source>
</evidence>
<evidence type="ECO:0000259" key="8">
    <source>
        <dbReference type="PROSITE" id="PS51101"/>
    </source>
</evidence>
<sequence>MANEELVVRVDNRLIHGQTAVMWKEALNFDRIVVPDDEVMHNSMIRQLMRMSVATSNAKSYFSLVNQAPKLIKKLSQEQSSLLTNKKGNPIFIVCRNPFVVRKLIEGGVKFNKVSIWNMFADEGKQKVVGSVYMDKKDREDVEFIKQAGVRVVIQETPFSKEYEL</sequence>
<accession>A0A0R2HFC3</accession>
<evidence type="ECO:0000256" key="2">
    <source>
        <dbReference type="ARBA" id="ARBA00022448"/>
    </source>
</evidence>
<evidence type="ECO:0000313" key="9">
    <source>
        <dbReference type="EMBL" id="AMV63229.1"/>
    </source>
</evidence>
<evidence type="ECO:0000256" key="4">
    <source>
        <dbReference type="ARBA" id="ARBA00022597"/>
    </source>
</evidence>
<gene>
    <name evidence="9" type="ORF">ADU70_1759</name>
    <name evidence="10" type="ORF">ADU72_0933</name>
</gene>
<dbReference type="EMBL" id="CP012288">
    <property type="protein sequence ID" value="AMV66874.1"/>
    <property type="molecule type" value="Genomic_DNA"/>
</dbReference>
<dbReference type="GO" id="GO:0005737">
    <property type="term" value="C:cytoplasm"/>
    <property type="evidence" value="ECO:0007669"/>
    <property type="project" value="UniProtKB-SubCell"/>
</dbReference>
<dbReference type="GeneID" id="57276557"/>
<evidence type="ECO:0000313" key="12">
    <source>
        <dbReference type="Proteomes" id="UP000076405"/>
    </source>
</evidence>
<dbReference type="EC" id="2.7.1.69" evidence="9"/>